<accession>A0ABR1QBB4</accession>
<dbReference type="EMBL" id="JAQQWE010000005">
    <property type="protein sequence ID" value="KAK7951031.1"/>
    <property type="molecule type" value="Genomic_DNA"/>
</dbReference>
<gene>
    <name evidence="2" type="ORF">PG986_006759</name>
</gene>
<protein>
    <submittedName>
        <fullName evidence="2">Uncharacterized protein</fullName>
    </submittedName>
</protein>
<dbReference type="GeneID" id="92076043"/>
<reference evidence="2 3" key="1">
    <citation type="submission" date="2023-01" db="EMBL/GenBank/DDBJ databases">
        <title>Analysis of 21 Apiospora genomes using comparative genomics revels a genus with tremendous synthesis potential of carbohydrate active enzymes and secondary metabolites.</title>
        <authorList>
            <person name="Sorensen T."/>
        </authorList>
    </citation>
    <scope>NUCLEOTIDE SEQUENCE [LARGE SCALE GENOMIC DNA]</scope>
    <source>
        <strain evidence="2 3">CBS 24483</strain>
    </source>
</reference>
<feature type="compositionally biased region" description="Basic and acidic residues" evidence="1">
    <location>
        <begin position="14"/>
        <end position="48"/>
    </location>
</feature>
<sequence>MDIWPRRISGISGIREDCRAAENSSKKSQEQDGHVTASEAKEQQGDKSKKNKGKKGNKTKKYKSAKKAKLLEKEG</sequence>
<dbReference type="RefSeq" id="XP_066699093.1">
    <property type="nucleotide sequence ID" value="XM_066842981.1"/>
</dbReference>
<dbReference type="Proteomes" id="UP001391051">
    <property type="component" value="Unassembled WGS sequence"/>
</dbReference>
<keyword evidence="3" id="KW-1185">Reference proteome</keyword>
<comment type="caution">
    <text evidence="2">The sequence shown here is derived from an EMBL/GenBank/DDBJ whole genome shotgun (WGS) entry which is preliminary data.</text>
</comment>
<feature type="compositionally biased region" description="Basic residues" evidence="1">
    <location>
        <begin position="49"/>
        <end position="68"/>
    </location>
</feature>
<proteinExistence type="predicted"/>
<evidence type="ECO:0000313" key="2">
    <source>
        <dbReference type="EMBL" id="KAK7951031.1"/>
    </source>
</evidence>
<name>A0ABR1QBB4_9PEZI</name>
<organism evidence="2 3">
    <name type="scientific">Apiospora aurea</name>
    <dbReference type="NCBI Taxonomy" id="335848"/>
    <lineage>
        <taxon>Eukaryota</taxon>
        <taxon>Fungi</taxon>
        <taxon>Dikarya</taxon>
        <taxon>Ascomycota</taxon>
        <taxon>Pezizomycotina</taxon>
        <taxon>Sordariomycetes</taxon>
        <taxon>Xylariomycetidae</taxon>
        <taxon>Amphisphaeriales</taxon>
        <taxon>Apiosporaceae</taxon>
        <taxon>Apiospora</taxon>
    </lineage>
</organism>
<evidence type="ECO:0000313" key="3">
    <source>
        <dbReference type="Proteomes" id="UP001391051"/>
    </source>
</evidence>
<feature type="region of interest" description="Disordered" evidence="1">
    <location>
        <begin position="1"/>
        <end position="75"/>
    </location>
</feature>
<evidence type="ECO:0000256" key="1">
    <source>
        <dbReference type="SAM" id="MobiDB-lite"/>
    </source>
</evidence>